<evidence type="ECO:0000256" key="1">
    <source>
        <dbReference type="ARBA" id="ARBA00022737"/>
    </source>
</evidence>
<name>A0AAN8RNR7_9PEZI</name>
<evidence type="ECO:0008006" key="6">
    <source>
        <dbReference type="Google" id="ProtNLM"/>
    </source>
</evidence>
<keyword evidence="2 3" id="KW-0802">TPR repeat</keyword>
<dbReference type="Pfam" id="PF13424">
    <property type="entry name" value="TPR_12"/>
    <property type="match status" value="3"/>
</dbReference>
<dbReference type="SUPFAM" id="SSF52540">
    <property type="entry name" value="P-loop containing nucleoside triphosphate hydrolases"/>
    <property type="match status" value="1"/>
</dbReference>
<dbReference type="PROSITE" id="PS50005">
    <property type="entry name" value="TPR"/>
    <property type="match status" value="1"/>
</dbReference>
<dbReference type="Pfam" id="PF13374">
    <property type="entry name" value="TPR_10"/>
    <property type="match status" value="2"/>
</dbReference>
<dbReference type="PANTHER" id="PTHR45641:SF19">
    <property type="entry name" value="NEPHROCYSTIN-3"/>
    <property type="match status" value="1"/>
</dbReference>
<keyword evidence="1" id="KW-0677">Repeat</keyword>
<protein>
    <recommendedName>
        <fullName evidence="6">NB-ARC domain-containing protein</fullName>
    </recommendedName>
</protein>
<evidence type="ECO:0000313" key="4">
    <source>
        <dbReference type="EMBL" id="KAK6357583.1"/>
    </source>
</evidence>
<dbReference type="Gene3D" id="3.40.50.300">
    <property type="entry name" value="P-loop containing nucleotide triphosphate hydrolases"/>
    <property type="match status" value="1"/>
</dbReference>
<reference evidence="4 5" key="1">
    <citation type="submission" date="2019-10" db="EMBL/GenBank/DDBJ databases">
        <authorList>
            <person name="Palmer J.M."/>
        </authorList>
    </citation>
    <scope>NUCLEOTIDE SEQUENCE [LARGE SCALE GENOMIC DNA]</scope>
    <source>
        <strain evidence="4 5">TWF718</strain>
    </source>
</reference>
<evidence type="ECO:0000256" key="2">
    <source>
        <dbReference type="ARBA" id="ARBA00022803"/>
    </source>
</evidence>
<dbReference type="SUPFAM" id="SSF48452">
    <property type="entry name" value="TPR-like"/>
    <property type="match status" value="1"/>
</dbReference>
<keyword evidence="5" id="KW-1185">Reference proteome</keyword>
<accession>A0AAN8RNR7</accession>
<dbReference type="Gene3D" id="1.25.40.10">
    <property type="entry name" value="Tetratricopeptide repeat domain"/>
    <property type="match status" value="3"/>
</dbReference>
<organism evidence="4 5">
    <name type="scientific">Orbilia javanica</name>
    <dbReference type="NCBI Taxonomy" id="47235"/>
    <lineage>
        <taxon>Eukaryota</taxon>
        <taxon>Fungi</taxon>
        <taxon>Dikarya</taxon>
        <taxon>Ascomycota</taxon>
        <taxon>Pezizomycotina</taxon>
        <taxon>Orbiliomycetes</taxon>
        <taxon>Orbiliales</taxon>
        <taxon>Orbiliaceae</taxon>
        <taxon>Orbilia</taxon>
    </lineage>
</organism>
<dbReference type="InterPro" id="IPR019734">
    <property type="entry name" value="TPR_rpt"/>
</dbReference>
<feature type="repeat" description="TPR" evidence="3">
    <location>
        <begin position="724"/>
        <end position="757"/>
    </location>
</feature>
<proteinExistence type="predicted"/>
<evidence type="ECO:0000256" key="3">
    <source>
        <dbReference type="PROSITE-ProRule" id="PRU00339"/>
    </source>
</evidence>
<sequence length="891" mass="100068">MNDINPESEVRGSSHTFNNENCRIPFQIGQTGNIDQFYCQINNYPTHIPSSSSADARAVEIKEINCKIPLNLPFPKNQKFTGREKELAIIDQYFTESVPRYAPTICALVGTGGMGKTQVALEYAYRKGTHFTAIFWISIATEEDVQASIVKAMQQIIEEQARVSQLEPSNYKALATALGIPGLIDGKGKISSSQESIGEIQAAFLHWLGLSGNDSWLLIVDNADDLESFTIDEYFPRHGGGAVLITSRRREFSHCAREVGLDGLDRNNAVELLLRLVQLSDPTEGDMEHAMAVVENLGFMPLAISHAGCFIRELDIPMSEYLEYYNKAFTTVQSRKPTLGWSYREDTAVTTWEVSFSSVRKRDEKAALLLLSCAYLNSNEIDADMFEDEELDATAKLQNKERISLLAKYSLINQQHGNAFSIHPVVHTWARERLDHSGQLSAMASTLNIIGRTLKQDQLTFFFEGRNIQRAITVIAHIEMFFKYSDSKFDELFESRLCSMSGALSTIRDMTIVLYRQFKHEEAMKWTRRVVTKSQSVLGKDSLDTLAAMDILSEILSALGIYDEALILSKEALASKEKLAGKDSVPTLDAVSRIGEILLQQGKIEEAMGWHQRALAGKQSGLGENHPATLYETQRIALNLRSQGKYDEALELLQKSLASMEKALAGSDPRIGIGSDVAIRIFDIWNDIGTVFAKKRNSDEAMSWLLRALDGREKVLGKEHLLTANTVMVIGRVLCTQGEYDRALQWFQRALATYEGVIKNDYMAKVTIARIGYLFFEQGKYDESIAWSQRVVDSCKNGFQRKRDIGFSASNVIGHNYHAKGKYDEALIWYRRALVGYQELYGEDHPRTISTYKLIESTLLRQTDALKAPTQGYGLWPASYSRMAKRSCIVS</sequence>
<dbReference type="Proteomes" id="UP001313282">
    <property type="component" value="Unassembled WGS sequence"/>
</dbReference>
<dbReference type="SMART" id="SM00028">
    <property type="entry name" value="TPR"/>
    <property type="match status" value="5"/>
</dbReference>
<gene>
    <name evidence="4" type="ORF">TWF718_001891</name>
</gene>
<dbReference type="AlphaFoldDB" id="A0AAN8RNR7"/>
<dbReference type="EMBL" id="JAVHNR010000001">
    <property type="protein sequence ID" value="KAK6357583.1"/>
    <property type="molecule type" value="Genomic_DNA"/>
</dbReference>
<evidence type="ECO:0000313" key="5">
    <source>
        <dbReference type="Proteomes" id="UP001313282"/>
    </source>
</evidence>
<comment type="caution">
    <text evidence="4">The sequence shown here is derived from an EMBL/GenBank/DDBJ whole genome shotgun (WGS) entry which is preliminary data.</text>
</comment>
<dbReference type="InterPro" id="IPR027417">
    <property type="entry name" value="P-loop_NTPase"/>
</dbReference>
<dbReference type="InterPro" id="IPR011990">
    <property type="entry name" value="TPR-like_helical_dom_sf"/>
</dbReference>
<dbReference type="SUPFAM" id="SSF81901">
    <property type="entry name" value="HCP-like"/>
    <property type="match status" value="1"/>
</dbReference>
<dbReference type="PANTHER" id="PTHR45641">
    <property type="entry name" value="TETRATRICOPEPTIDE REPEAT PROTEIN (AFU_ORTHOLOGUE AFUA_6G03870)"/>
    <property type="match status" value="1"/>
</dbReference>